<dbReference type="AlphaFoldDB" id="A0AAF3JBL6"/>
<dbReference type="WBParaSite" id="MBELARI_LOCUS8775">
    <property type="protein sequence ID" value="MBELARI_LOCUS8775"/>
    <property type="gene ID" value="MBELARI_LOCUS8775"/>
</dbReference>
<sequence>MIFELSLDAMLNRSRSPECIEPRRSKSVCSPRLTVSSTNSLNEPDVERLNTPSPVNSSRNSLVDSQAQEIKKHFSSAPHLDKRPLTSTLSVPRNSPNSMKTQPANKNNLTPGKIPLAARKSLGVEVEFKLFSSDSLAPIQNQIRKLSLR</sequence>
<feature type="compositionally biased region" description="Polar residues" evidence="1">
    <location>
        <begin position="50"/>
        <end position="68"/>
    </location>
</feature>
<feature type="compositionally biased region" description="Polar residues" evidence="1">
    <location>
        <begin position="33"/>
        <end position="42"/>
    </location>
</feature>
<feature type="compositionally biased region" description="Polar residues" evidence="1">
    <location>
        <begin position="85"/>
        <end position="110"/>
    </location>
</feature>
<evidence type="ECO:0000313" key="3">
    <source>
        <dbReference type="WBParaSite" id="MBELARI_LOCUS8507"/>
    </source>
</evidence>
<reference evidence="3 4" key="1">
    <citation type="submission" date="2024-02" db="UniProtKB">
        <authorList>
            <consortium name="WormBaseParasite"/>
        </authorList>
    </citation>
    <scope>IDENTIFICATION</scope>
</reference>
<name>A0AAF3JBL6_9BILA</name>
<dbReference type="Proteomes" id="UP000887575">
    <property type="component" value="Unassembled WGS sequence"/>
</dbReference>
<evidence type="ECO:0000313" key="2">
    <source>
        <dbReference type="Proteomes" id="UP000887575"/>
    </source>
</evidence>
<evidence type="ECO:0000256" key="1">
    <source>
        <dbReference type="SAM" id="MobiDB-lite"/>
    </source>
</evidence>
<accession>A0AAF3JBL6</accession>
<proteinExistence type="predicted"/>
<keyword evidence="2" id="KW-1185">Reference proteome</keyword>
<protein>
    <submittedName>
        <fullName evidence="3 4">Uncharacterized protein</fullName>
    </submittedName>
</protein>
<evidence type="ECO:0000313" key="4">
    <source>
        <dbReference type="WBParaSite" id="MBELARI_LOCUS8775"/>
    </source>
</evidence>
<feature type="region of interest" description="Disordered" evidence="1">
    <location>
        <begin position="20"/>
        <end position="113"/>
    </location>
</feature>
<dbReference type="WBParaSite" id="MBELARI_LOCUS8507">
    <property type="protein sequence ID" value="MBELARI_LOCUS8507"/>
    <property type="gene ID" value="MBELARI_LOCUS8507"/>
</dbReference>
<organism evidence="2 4">
    <name type="scientific">Mesorhabditis belari</name>
    <dbReference type="NCBI Taxonomy" id="2138241"/>
    <lineage>
        <taxon>Eukaryota</taxon>
        <taxon>Metazoa</taxon>
        <taxon>Ecdysozoa</taxon>
        <taxon>Nematoda</taxon>
        <taxon>Chromadorea</taxon>
        <taxon>Rhabditida</taxon>
        <taxon>Rhabditina</taxon>
        <taxon>Rhabditomorpha</taxon>
        <taxon>Rhabditoidea</taxon>
        <taxon>Rhabditidae</taxon>
        <taxon>Mesorhabditinae</taxon>
        <taxon>Mesorhabditis</taxon>
    </lineage>
</organism>